<dbReference type="Gene3D" id="3.40.228.10">
    <property type="entry name" value="Dimethylsulfoxide Reductase, domain 2"/>
    <property type="match status" value="1"/>
</dbReference>
<comment type="similarity">
    <text evidence="3">Belongs to the complex I 75 kDa subunit family.</text>
</comment>
<dbReference type="Proteomes" id="UP000190102">
    <property type="component" value="Unassembled WGS sequence"/>
</dbReference>
<dbReference type="InterPro" id="IPR001041">
    <property type="entry name" value="2Fe-2S_ferredoxin-type"/>
</dbReference>
<dbReference type="Gene3D" id="3.40.50.740">
    <property type="match status" value="2"/>
</dbReference>
<dbReference type="InterPro" id="IPR017896">
    <property type="entry name" value="4Fe4S_Fe-S-bd"/>
</dbReference>
<dbReference type="Pfam" id="PF01568">
    <property type="entry name" value="Molydop_binding"/>
    <property type="match status" value="1"/>
</dbReference>
<dbReference type="Gene3D" id="3.30.70.20">
    <property type="match status" value="1"/>
</dbReference>
<dbReference type="PROSITE" id="PS51669">
    <property type="entry name" value="4FE4S_MOW_BIS_MGD"/>
    <property type="match status" value="1"/>
</dbReference>
<evidence type="ECO:0000256" key="7">
    <source>
        <dbReference type="ARBA" id="ARBA00022737"/>
    </source>
</evidence>
<dbReference type="PROSITE" id="PS51379">
    <property type="entry name" value="4FE4S_FER_2"/>
    <property type="match status" value="2"/>
</dbReference>
<accession>A0A1T4M4R9</accession>
<dbReference type="CDD" id="cd00207">
    <property type="entry name" value="fer2"/>
    <property type="match status" value="1"/>
</dbReference>
<keyword evidence="6" id="KW-0479">Metal-binding</keyword>
<proteinExistence type="inferred from homology"/>
<evidence type="ECO:0000256" key="1">
    <source>
        <dbReference type="ARBA" id="ARBA00001966"/>
    </source>
</evidence>
<keyword evidence="7" id="KW-0677">Repeat</keyword>
<dbReference type="PANTHER" id="PTHR43105">
    <property type="entry name" value="RESPIRATORY NITRATE REDUCTASE"/>
    <property type="match status" value="1"/>
</dbReference>
<evidence type="ECO:0000256" key="2">
    <source>
        <dbReference type="ARBA" id="ARBA00004370"/>
    </source>
</evidence>
<dbReference type="SUPFAM" id="SSF50692">
    <property type="entry name" value="ADC-like"/>
    <property type="match status" value="1"/>
</dbReference>
<comment type="cofactor">
    <cofactor evidence="1">
        <name>[4Fe-4S] cluster</name>
        <dbReference type="ChEBI" id="CHEBI:49883"/>
    </cofactor>
</comment>
<dbReference type="Gene3D" id="2.20.25.90">
    <property type="entry name" value="ADC-like domains"/>
    <property type="match status" value="1"/>
</dbReference>
<feature type="domain" description="2Fe-2S ferredoxin-type" evidence="15">
    <location>
        <begin position="1"/>
        <end position="79"/>
    </location>
</feature>
<dbReference type="InterPro" id="IPR006657">
    <property type="entry name" value="MoPterin_dinucl-bd_dom"/>
</dbReference>
<keyword evidence="10" id="KW-0408">Iron</keyword>
<dbReference type="Gene3D" id="3.10.20.740">
    <property type="match status" value="1"/>
</dbReference>
<dbReference type="PROSITE" id="PS00490">
    <property type="entry name" value="MOLYBDOPTERIN_PROK_2"/>
    <property type="match status" value="1"/>
</dbReference>
<evidence type="ECO:0000259" key="18">
    <source>
        <dbReference type="PROSITE" id="PS51839"/>
    </source>
</evidence>
<dbReference type="Gene3D" id="2.40.40.20">
    <property type="match status" value="1"/>
</dbReference>
<dbReference type="Pfam" id="PF10588">
    <property type="entry name" value="NADH-G_4Fe-4S_3"/>
    <property type="match status" value="1"/>
</dbReference>
<dbReference type="GO" id="GO:0042773">
    <property type="term" value="P:ATP synthesis coupled electron transport"/>
    <property type="evidence" value="ECO:0007669"/>
    <property type="project" value="InterPro"/>
</dbReference>
<keyword evidence="4" id="KW-0004">4Fe-4S</keyword>
<dbReference type="InterPro" id="IPR000283">
    <property type="entry name" value="NADH_UbQ_OxRdtase_75kDa_su_CS"/>
</dbReference>
<keyword evidence="9" id="KW-0560">Oxidoreductase</keyword>
<evidence type="ECO:0000256" key="6">
    <source>
        <dbReference type="ARBA" id="ARBA00022723"/>
    </source>
</evidence>
<dbReference type="PROSITE" id="PS00551">
    <property type="entry name" value="MOLYBDOPTERIN_PROK_1"/>
    <property type="match status" value="1"/>
</dbReference>
<dbReference type="InterPro" id="IPR017900">
    <property type="entry name" value="4Fe4S_Fe_S_CS"/>
</dbReference>
<dbReference type="PROSITE" id="PS00198">
    <property type="entry name" value="4FE4S_FER_1"/>
    <property type="match status" value="1"/>
</dbReference>
<evidence type="ECO:0000256" key="11">
    <source>
        <dbReference type="ARBA" id="ARBA00023014"/>
    </source>
</evidence>
<evidence type="ECO:0000256" key="14">
    <source>
        <dbReference type="ARBA" id="ARBA00034078"/>
    </source>
</evidence>
<evidence type="ECO:0000256" key="3">
    <source>
        <dbReference type="ARBA" id="ARBA00005404"/>
    </source>
</evidence>
<dbReference type="GO" id="GO:0051537">
    <property type="term" value="F:2 iron, 2 sulfur cluster binding"/>
    <property type="evidence" value="ECO:0007669"/>
    <property type="project" value="UniProtKB-KW"/>
</dbReference>
<dbReference type="GO" id="GO:0051539">
    <property type="term" value="F:4 iron, 4 sulfur cluster binding"/>
    <property type="evidence" value="ECO:0007669"/>
    <property type="project" value="UniProtKB-KW"/>
</dbReference>
<dbReference type="RefSeq" id="WP_078789422.1">
    <property type="nucleotide sequence ID" value="NZ_FUWR01000004.1"/>
</dbReference>
<evidence type="ECO:0000256" key="10">
    <source>
        <dbReference type="ARBA" id="ARBA00023004"/>
    </source>
</evidence>
<keyword evidence="12" id="KW-0520">NAD</keyword>
<comment type="cofactor">
    <cofactor evidence="14">
        <name>[2Fe-2S] cluster</name>
        <dbReference type="ChEBI" id="CHEBI:190135"/>
    </cofactor>
</comment>
<dbReference type="Pfam" id="PF13510">
    <property type="entry name" value="Fer2_4"/>
    <property type="match status" value="1"/>
</dbReference>
<dbReference type="SMART" id="SM00929">
    <property type="entry name" value="NADH-G_4Fe-4S_3"/>
    <property type="match status" value="1"/>
</dbReference>
<keyword evidence="20" id="KW-1185">Reference proteome</keyword>
<dbReference type="GO" id="GO:0003954">
    <property type="term" value="F:NADH dehydrogenase activity"/>
    <property type="evidence" value="ECO:0007669"/>
    <property type="project" value="TreeGrafter"/>
</dbReference>
<dbReference type="SMART" id="SM00926">
    <property type="entry name" value="Molybdop_Fe4S4"/>
    <property type="match status" value="1"/>
</dbReference>
<dbReference type="InterPro" id="IPR054351">
    <property type="entry name" value="NADH_UbQ_OxRdtase_ferredoxin"/>
</dbReference>
<feature type="domain" description="4Fe-4S ferredoxin-type" evidence="16">
    <location>
        <begin position="138"/>
        <end position="171"/>
    </location>
</feature>
<dbReference type="InterPro" id="IPR006655">
    <property type="entry name" value="Mopterin_OxRdtase_prok_CS"/>
</dbReference>
<dbReference type="FunFam" id="3.30.70.20:FF:000035">
    <property type="entry name" value="Iron hydrogenase 1"/>
    <property type="match status" value="1"/>
</dbReference>
<evidence type="ECO:0000256" key="5">
    <source>
        <dbReference type="ARBA" id="ARBA00022714"/>
    </source>
</evidence>
<keyword evidence="13" id="KW-0472">Membrane</keyword>
<protein>
    <submittedName>
        <fullName evidence="19">Formate dehydrogenase major subunit</fullName>
    </submittedName>
</protein>
<keyword evidence="5" id="KW-0001">2Fe-2S</keyword>
<evidence type="ECO:0000313" key="19">
    <source>
        <dbReference type="EMBL" id="SJZ61999.1"/>
    </source>
</evidence>
<dbReference type="SUPFAM" id="SSF54292">
    <property type="entry name" value="2Fe-2S ferredoxin-like"/>
    <property type="match status" value="1"/>
</dbReference>
<dbReference type="FunFam" id="3.10.20.740:FF:000004">
    <property type="entry name" value="NADH-quinone oxidoreductase"/>
    <property type="match status" value="1"/>
</dbReference>
<feature type="domain" description="4Fe-4S ferredoxin-type" evidence="16">
    <location>
        <begin position="177"/>
        <end position="207"/>
    </location>
</feature>
<dbReference type="Pfam" id="PF04879">
    <property type="entry name" value="Molybdop_Fe4S4"/>
    <property type="match status" value="1"/>
</dbReference>
<dbReference type="PANTHER" id="PTHR43105:SF14">
    <property type="entry name" value="FORMATE DEHYDROGENASE H"/>
    <property type="match status" value="1"/>
</dbReference>
<evidence type="ECO:0000313" key="20">
    <source>
        <dbReference type="Proteomes" id="UP000190102"/>
    </source>
</evidence>
<reference evidence="20" key="1">
    <citation type="submission" date="2017-02" db="EMBL/GenBank/DDBJ databases">
        <authorList>
            <person name="Varghese N."/>
            <person name="Submissions S."/>
        </authorList>
    </citation>
    <scope>NUCLEOTIDE SEQUENCE [LARGE SCALE GENOMIC DNA]</scope>
    <source>
        <strain evidence="20">ATCC BAA-34</strain>
    </source>
</reference>
<dbReference type="GO" id="GO:0008137">
    <property type="term" value="F:NADH dehydrogenase (ubiquinone) activity"/>
    <property type="evidence" value="ECO:0007669"/>
    <property type="project" value="InterPro"/>
</dbReference>
<dbReference type="InterPro" id="IPR036010">
    <property type="entry name" value="2Fe-2S_ferredoxin-like_sf"/>
</dbReference>
<dbReference type="InterPro" id="IPR050123">
    <property type="entry name" value="Prok_molybdopt-oxidoreductase"/>
</dbReference>
<dbReference type="Pfam" id="PF00384">
    <property type="entry name" value="Molybdopterin"/>
    <property type="match status" value="1"/>
</dbReference>
<sequence length="815" mass="86039">MVTLTIDDKQVSVEKDATIYDAAKAAGVNIPILCHDKKLKPFGACRMCLVEVEQMKGRLIPACTTPVTEGMIVRSSTPPVEKARKLVLELLMLNHPLDCPVCDKGGDCELQNLAYDHKVNSNRLADEKFHHEIDYNNPLIERDQNRCVLCGKCVRICDEIVARGALTFISRGIETTIGTEFDGPLSCEFCGSCISVCPVGALLARPFKFKSRFWAMTKKKSVCGYCGTGCNVTLGVKDNKVLTTVYDENQGFHNGQLCVRGRFGYQFISSDKRLKTPLIRKNDQLVEAGWDEALALVAERLKGAGSAAAALATPRMTNEELVLLKQLMTQQVGSQNIDHSAGYGHAAVSEGLGKSLGVAASSATILDIQKSDLILAIKTDVYETHPVVGFEINMAVKNKGIKLQIISDKRGKLSRLPGANLLLNKPGSDVALLNAVAKVLLDENLAVTPATPELAAALNDFTPEKVAELTGVAADAIRDLARAYAAAEKAIILFTSGLAYPGADAQLAHAAANLAILGGKLGKEGSGILALQEKNNSQGALDVGFVPGQGGLDAQQILAGCSAGSIKTLLIAGENPVVSYPAQAQVKKALDAVEFLVVADLFLTETAQMADVVLPVCSYAEKAGTFTATDRRVQKISAAIPAVGQSKPEFQVYGELISLLGGQPAATQAEAFAQIAAYAGISYAELGEGGAFAAVKLQPVQVVPKVVTVAVDAGKFALLTGAALYHCGTMSLYGEGTVSVCGEAYVEISRNDAAKMNISEGAEVKLTSSTGTVSVKARISPRMSEGVAFAPYHFAEASINTVWSGAAVTGVTISK</sequence>
<dbReference type="OrthoDB" id="9816402at2"/>
<name>A0A1T4M4R9_9BACT</name>
<evidence type="ECO:0000256" key="4">
    <source>
        <dbReference type="ARBA" id="ARBA00022485"/>
    </source>
</evidence>
<evidence type="ECO:0000256" key="8">
    <source>
        <dbReference type="ARBA" id="ARBA00022967"/>
    </source>
</evidence>
<dbReference type="AlphaFoldDB" id="A0A1T4M4R9"/>
<dbReference type="SUPFAM" id="SSF53706">
    <property type="entry name" value="Formate dehydrogenase/DMSO reductase, domains 1-3"/>
    <property type="match status" value="1"/>
</dbReference>
<dbReference type="GO" id="GO:0016020">
    <property type="term" value="C:membrane"/>
    <property type="evidence" value="ECO:0007669"/>
    <property type="project" value="UniProtKB-SubCell"/>
</dbReference>
<evidence type="ECO:0000259" key="17">
    <source>
        <dbReference type="PROSITE" id="PS51669"/>
    </source>
</evidence>
<dbReference type="PROSITE" id="PS51839">
    <property type="entry name" value="4FE4S_HC3"/>
    <property type="match status" value="1"/>
</dbReference>
<evidence type="ECO:0000256" key="12">
    <source>
        <dbReference type="ARBA" id="ARBA00023027"/>
    </source>
</evidence>
<keyword evidence="8" id="KW-1278">Translocase</keyword>
<dbReference type="GO" id="GO:0043546">
    <property type="term" value="F:molybdopterin cofactor binding"/>
    <property type="evidence" value="ECO:0007669"/>
    <property type="project" value="InterPro"/>
</dbReference>
<evidence type="ECO:0000256" key="9">
    <source>
        <dbReference type="ARBA" id="ARBA00023002"/>
    </source>
</evidence>
<evidence type="ECO:0000256" key="13">
    <source>
        <dbReference type="ARBA" id="ARBA00023136"/>
    </source>
</evidence>
<comment type="subcellular location">
    <subcellularLocation>
        <location evidence="2">Membrane</location>
    </subcellularLocation>
</comment>
<evidence type="ECO:0000259" key="15">
    <source>
        <dbReference type="PROSITE" id="PS51085"/>
    </source>
</evidence>
<gene>
    <name evidence="19" type="ORF">SAMN02745119_01159</name>
</gene>
<dbReference type="InterPro" id="IPR009010">
    <property type="entry name" value="Asp_de-COase-like_dom_sf"/>
</dbReference>
<dbReference type="PROSITE" id="PS00932">
    <property type="entry name" value="MOLYBDOPTERIN_PROK_3"/>
    <property type="match status" value="1"/>
</dbReference>
<keyword evidence="11" id="KW-0411">Iron-sulfur</keyword>
<feature type="domain" description="4Fe-4S His(Cys)3-ligated-type" evidence="18">
    <location>
        <begin position="79"/>
        <end position="118"/>
    </location>
</feature>
<feature type="domain" description="4Fe-4S Mo/W bis-MGD-type" evidence="17">
    <location>
        <begin position="216"/>
        <end position="272"/>
    </location>
</feature>
<dbReference type="PROSITE" id="PS00642">
    <property type="entry name" value="COMPLEX1_75K_2"/>
    <property type="match status" value="1"/>
</dbReference>
<dbReference type="GO" id="GO:0046872">
    <property type="term" value="F:metal ion binding"/>
    <property type="evidence" value="ECO:0007669"/>
    <property type="project" value="UniProtKB-KW"/>
</dbReference>
<dbReference type="InterPro" id="IPR006656">
    <property type="entry name" value="Mopterin_OxRdtase"/>
</dbReference>
<dbReference type="PROSITE" id="PS51085">
    <property type="entry name" value="2FE2S_FER_2"/>
    <property type="match status" value="1"/>
</dbReference>
<organism evidence="19 20">
    <name type="scientific">Trichlorobacter thiogenes</name>
    <dbReference type="NCBI Taxonomy" id="115783"/>
    <lineage>
        <taxon>Bacteria</taxon>
        <taxon>Pseudomonadati</taxon>
        <taxon>Thermodesulfobacteriota</taxon>
        <taxon>Desulfuromonadia</taxon>
        <taxon>Geobacterales</taxon>
        <taxon>Geobacteraceae</taxon>
        <taxon>Trichlorobacter</taxon>
    </lineage>
</organism>
<dbReference type="STRING" id="115783.SAMN02745119_01159"/>
<dbReference type="InterPro" id="IPR019574">
    <property type="entry name" value="NADH_UbQ_OxRdtase_Gsu_4Fe4S-bd"/>
</dbReference>
<dbReference type="InterPro" id="IPR027467">
    <property type="entry name" value="MopterinOxRdtase_cofactor_BS"/>
</dbReference>
<dbReference type="Pfam" id="PF22117">
    <property type="entry name" value="Fer4_Nqo3"/>
    <property type="match status" value="1"/>
</dbReference>
<dbReference type="InterPro" id="IPR006963">
    <property type="entry name" value="Mopterin_OxRdtase_4Fe-4S_dom"/>
</dbReference>
<dbReference type="SUPFAM" id="SSF54862">
    <property type="entry name" value="4Fe-4S ferredoxins"/>
    <property type="match status" value="1"/>
</dbReference>
<evidence type="ECO:0000259" key="16">
    <source>
        <dbReference type="PROSITE" id="PS51379"/>
    </source>
</evidence>
<dbReference type="EMBL" id="FUWR01000004">
    <property type="protein sequence ID" value="SJZ61999.1"/>
    <property type="molecule type" value="Genomic_DNA"/>
</dbReference>